<dbReference type="Proteomes" id="UP000824140">
    <property type="component" value="Unassembled WGS sequence"/>
</dbReference>
<keyword evidence="1" id="KW-1133">Transmembrane helix</keyword>
<dbReference type="InterPro" id="IPR024294">
    <property type="entry name" value="DUF3810"/>
</dbReference>
<evidence type="ECO:0000256" key="1">
    <source>
        <dbReference type="SAM" id="Phobius"/>
    </source>
</evidence>
<keyword evidence="1" id="KW-0472">Membrane</keyword>
<feature type="transmembrane region" description="Helical" evidence="1">
    <location>
        <begin position="51"/>
        <end position="72"/>
    </location>
</feature>
<protein>
    <submittedName>
        <fullName evidence="2">DUF3810 family protein</fullName>
    </submittedName>
</protein>
<comment type="caution">
    <text evidence="2">The sequence shown here is derived from an EMBL/GenBank/DDBJ whole genome shotgun (WGS) entry which is preliminary data.</text>
</comment>
<dbReference type="AlphaFoldDB" id="A0A9D1FZ40"/>
<reference evidence="2" key="2">
    <citation type="journal article" date="2021" name="PeerJ">
        <title>Extensive microbial diversity within the chicken gut microbiome revealed by metagenomics and culture.</title>
        <authorList>
            <person name="Gilroy R."/>
            <person name="Ravi A."/>
            <person name="Getino M."/>
            <person name="Pursley I."/>
            <person name="Horton D.L."/>
            <person name="Alikhan N.F."/>
            <person name="Baker D."/>
            <person name="Gharbi K."/>
            <person name="Hall N."/>
            <person name="Watson M."/>
            <person name="Adriaenssens E.M."/>
            <person name="Foster-Nyarko E."/>
            <person name="Jarju S."/>
            <person name="Secka A."/>
            <person name="Antonio M."/>
            <person name="Oren A."/>
            <person name="Chaudhuri R.R."/>
            <person name="La Ragione R."/>
            <person name="Hildebrand F."/>
            <person name="Pallen M.J."/>
        </authorList>
    </citation>
    <scope>NUCLEOTIDE SEQUENCE</scope>
    <source>
        <strain evidence="2">13766</strain>
    </source>
</reference>
<organism evidence="2 3">
    <name type="scientific">Candidatus Alectryocaccomicrobium excrementavium</name>
    <dbReference type="NCBI Taxonomy" id="2840668"/>
    <lineage>
        <taxon>Bacteria</taxon>
        <taxon>Bacillati</taxon>
        <taxon>Bacillota</taxon>
        <taxon>Clostridia</taxon>
        <taxon>Candidatus Alectryocaccomicrobium</taxon>
    </lineage>
</organism>
<reference evidence="2" key="1">
    <citation type="submission" date="2020-10" db="EMBL/GenBank/DDBJ databases">
        <authorList>
            <person name="Gilroy R."/>
        </authorList>
    </citation>
    <scope>NUCLEOTIDE SEQUENCE</scope>
    <source>
        <strain evidence="2">13766</strain>
    </source>
</reference>
<keyword evidence="1" id="KW-0812">Transmembrane</keyword>
<evidence type="ECO:0000313" key="2">
    <source>
        <dbReference type="EMBL" id="HIS91997.1"/>
    </source>
</evidence>
<dbReference type="EMBL" id="DVJN01000062">
    <property type="protein sequence ID" value="HIS91997.1"/>
    <property type="molecule type" value="Genomic_DNA"/>
</dbReference>
<evidence type="ECO:0000313" key="3">
    <source>
        <dbReference type="Proteomes" id="UP000824140"/>
    </source>
</evidence>
<feature type="transmembrane region" description="Helical" evidence="1">
    <location>
        <begin position="84"/>
        <end position="105"/>
    </location>
</feature>
<sequence length="318" mass="34033">MRKRMVWAIGIAAAGFCIALAARLCAPFSAWLTELLLHRALPAMSSASARTALPVGELCLLAGLVLAASGLVRALRTRTLGRWISCAALTLALLYFAYAALWMPLYALPRADAPVYDGAALLSLVEELTEEVNALAGRFAAPTPRDALRQANALMGGGGKLARFPEWMRLLSIAGIYLPWTAEALVNPTEPAWTLPFVACHELAHARGIAGELEANLVAYYACLSLGSTAFAHSANLCMLRYALGELFLRDETLWQRACQRLSPAAREDMASIGGFAAPRNAALSGAILRLSGDERGQDSYTDVVGALIAARRKTLHP</sequence>
<dbReference type="Pfam" id="PF12725">
    <property type="entry name" value="DUF3810"/>
    <property type="match status" value="1"/>
</dbReference>
<gene>
    <name evidence="2" type="ORF">IAA84_03165</name>
</gene>
<accession>A0A9D1FZ40</accession>
<name>A0A9D1FZ40_9FIRM</name>
<proteinExistence type="predicted"/>